<feature type="active site" description="Proton acceptor" evidence="3">
    <location>
        <position position="275"/>
    </location>
</feature>
<proteinExistence type="inferred from homology"/>
<dbReference type="CDD" id="cd02440">
    <property type="entry name" value="AdoMet_MTases"/>
    <property type="match status" value="1"/>
</dbReference>
<reference evidence="6" key="1">
    <citation type="submission" date="2025-08" db="UniProtKB">
        <authorList>
            <consortium name="RefSeq"/>
        </authorList>
    </citation>
    <scope>IDENTIFICATION</scope>
</reference>
<protein>
    <submittedName>
        <fullName evidence="6">Spermine synthase</fullName>
    </submittedName>
</protein>
<keyword evidence="3" id="KW-0620">Polyamine biosynthesis</keyword>
<evidence type="ECO:0000313" key="6">
    <source>
        <dbReference type="RefSeq" id="XP_003746264.1"/>
    </source>
</evidence>
<dbReference type="PROSITE" id="PS51006">
    <property type="entry name" value="PABS_2"/>
    <property type="match status" value="1"/>
</dbReference>
<dbReference type="Proteomes" id="UP000694867">
    <property type="component" value="Unplaced"/>
</dbReference>
<dbReference type="Gene3D" id="2.30.140.10">
    <property type="entry name" value="Spermidine synthase, tetramerisation domain"/>
    <property type="match status" value="1"/>
</dbReference>
<dbReference type="PANTHER" id="PTHR46315">
    <property type="entry name" value="SPERMINE SYNTHASE"/>
    <property type="match status" value="1"/>
</dbReference>
<dbReference type="AlphaFoldDB" id="A0AAJ6QWH1"/>
<dbReference type="RefSeq" id="XP_003746264.1">
    <property type="nucleotide sequence ID" value="XM_003746216.2"/>
</dbReference>
<dbReference type="Gene3D" id="3.40.50.150">
    <property type="entry name" value="Vaccinia Virus protein VP39"/>
    <property type="match status" value="1"/>
</dbReference>
<dbReference type="GO" id="GO:0016768">
    <property type="term" value="F:spermine synthase activity"/>
    <property type="evidence" value="ECO:0007669"/>
    <property type="project" value="InterPro"/>
</dbReference>
<dbReference type="KEGG" id="goe:100898614"/>
<evidence type="ECO:0000259" key="4">
    <source>
        <dbReference type="PROSITE" id="PS51006"/>
    </source>
</evidence>
<dbReference type="InterPro" id="IPR015576">
    <property type="entry name" value="Spermine_synthase_animal"/>
</dbReference>
<dbReference type="InterPro" id="IPR030373">
    <property type="entry name" value="PABS_CS"/>
</dbReference>
<dbReference type="Pfam" id="PF17284">
    <property type="entry name" value="Spermine_synt_N"/>
    <property type="match status" value="1"/>
</dbReference>
<comment type="similarity">
    <text evidence="1">Belongs to the spermidine/spermine synthase family.</text>
</comment>
<evidence type="ECO:0000256" key="1">
    <source>
        <dbReference type="ARBA" id="ARBA00007867"/>
    </source>
</evidence>
<dbReference type="PROSITE" id="PS01330">
    <property type="entry name" value="PABS_1"/>
    <property type="match status" value="1"/>
</dbReference>
<organism evidence="5 6">
    <name type="scientific">Galendromus occidentalis</name>
    <name type="common">western predatory mite</name>
    <dbReference type="NCBI Taxonomy" id="34638"/>
    <lineage>
        <taxon>Eukaryota</taxon>
        <taxon>Metazoa</taxon>
        <taxon>Ecdysozoa</taxon>
        <taxon>Arthropoda</taxon>
        <taxon>Chelicerata</taxon>
        <taxon>Arachnida</taxon>
        <taxon>Acari</taxon>
        <taxon>Parasitiformes</taxon>
        <taxon>Mesostigmata</taxon>
        <taxon>Gamasina</taxon>
        <taxon>Phytoseioidea</taxon>
        <taxon>Phytoseiidae</taxon>
        <taxon>Typhlodrominae</taxon>
        <taxon>Galendromus</taxon>
    </lineage>
</organism>
<evidence type="ECO:0000256" key="3">
    <source>
        <dbReference type="PROSITE-ProRule" id="PRU00354"/>
    </source>
</evidence>
<keyword evidence="5" id="KW-1185">Reference proteome</keyword>
<dbReference type="PANTHER" id="PTHR46315:SF1">
    <property type="entry name" value="SPERMINE SYNTHASE"/>
    <property type="match status" value="1"/>
</dbReference>
<dbReference type="Pfam" id="PF01564">
    <property type="entry name" value="Spermine_synth"/>
    <property type="match status" value="1"/>
</dbReference>
<name>A0AAJ6QWH1_9ACAR</name>
<feature type="domain" description="PABS" evidence="4">
    <location>
        <begin position="120"/>
        <end position="365"/>
    </location>
</feature>
<dbReference type="GeneID" id="100898614"/>
<evidence type="ECO:0000313" key="5">
    <source>
        <dbReference type="Proteomes" id="UP000694867"/>
    </source>
</evidence>
<accession>A0AAJ6QWH1</accession>
<dbReference type="InterPro" id="IPR035246">
    <property type="entry name" value="Spermidine_synt_N"/>
</dbReference>
<evidence type="ECO:0000256" key="2">
    <source>
        <dbReference type="ARBA" id="ARBA00022679"/>
    </source>
</evidence>
<sequence>MSCVSRSILIDVHLPASDEGTKHRLLEVLDDQLEQLGLTRTSFTHKLASSQLYVYVSDNDISGSLRVYPSNKLATLTLEESSDEQAMSNEDIECFRKQLQKELEMRVVRVPHLKRGPPVPNYYTSADERLLEYDFDKILFEKQSDFQEVKILSSPTLGAVLFLDDLQNLGECDLPYTHGIMDFGNYSYTDKDILILGGGDGGLLHELLKESPKFVTMIDIDEVVMQSCRKHLRGACGDCLDTYEGPNYNVIVGDCLEYMERYKNEGRKFDVVFSDLTDIPISAEIGGLAQQNEQWEFLSKVLNDSLDIMNKDGVFQNHAIGKGCVQALESYEKFLNTLKGTHFTKRIRFVPSFLEEWVFYSIFKDA</sequence>
<dbReference type="FunFam" id="3.40.50.150:FF:000197">
    <property type="entry name" value="spermine synthase isoform X2"/>
    <property type="match status" value="1"/>
</dbReference>
<dbReference type="InterPro" id="IPR030374">
    <property type="entry name" value="PABS"/>
</dbReference>
<dbReference type="SUPFAM" id="SSF53335">
    <property type="entry name" value="S-adenosyl-L-methionine-dependent methyltransferases"/>
    <property type="match status" value="1"/>
</dbReference>
<dbReference type="InterPro" id="IPR029063">
    <property type="entry name" value="SAM-dependent_MTases_sf"/>
</dbReference>
<dbReference type="InterPro" id="IPR037163">
    <property type="entry name" value="Spermidine_synt_N_sf"/>
</dbReference>
<dbReference type="CTD" id="6611"/>
<dbReference type="GO" id="GO:0006597">
    <property type="term" value="P:spermine biosynthetic process"/>
    <property type="evidence" value="ECO:0007669"/>
    <property type="project" value="InterPro"/>
</dbReference>
<keyword evidence="2 3" id="KW-0808">Transferase</keyword>
<gene>
    <name evidence="6" type="primary">LOC100898614</name>
</gene>